<keyword evidence="5 13" id="KW-0547">Nucleotide-binding</keyword>
<feature type="binding site" evidence="12">
    <location>
        <position position="293"/>
    </location>
    <ligand>
        <name>Mg(2+)</name>
        <dbReference type="ChEBI" id="CHEBI:18420"/>
        <label>1</label>
    </ligand>
</feature>
<dbReference type="Gene3D" id="3.40.50.20">
    <property type="match status" value="1"/>
</dbReference>
<dbReference type="HAMAP" id="MF_00047">
    <property type="entry name" value="Dala_Dala_lig"/>
    <property type="match status" value="1"/>
</dbReference>
<dbReference type="UniPathway" id="UPA00219"/>
<sequence length="330" mass="33669">MRIAVLFGGSSEERDVSIASAAPVVRALRGLGHEVLAVDTASGALDAAAEAGVLTGAVGVAPPESTALARLAGAGSALRLPAEVAGVDLVFLALHGGSGENGELQALLQLAGIPYTGSGPLGSGLAMDKELTKRVLLQAGVRTPDWFLDPLEPGAAAAELGLPVVVKPNAQGSTVGLSIVRDPDELEAAVDRAAVFGQVLLERFVPGRELTVGVLGDEALAVGEIAVDPDGAFTYGDKYQPGAVSETFPADVPAEIAAEARAAALTAHRALRLSGYSRTDFRLDRDGVLWTIEVNSLPGLTATSLLPQSAAAVGIGYGELCRRICDLALR</sequence>
<feature type="active site" evidence="11">
    <location>
        <position position="13"/>
    </location>
</feature>
<dbReference type="EC" id="6.3.2.4" evidence="10"/>
<evidence type="ECO:0000256" key="2">
    <source>
        <dbReference type="ARBA" id="ARBA00010871"/>
    </source>
</evidence>
<dbReference type="GO" id="GO:0005829">
    <property type="term" value="C:cytosol"/>
    <property type="evidence" value="ECO:0007669"/>
    <property type="project" value="TreeGrafter"/>
</dbReference>
<evidence type="ECO:0000256" key="3">
    <source>
        <dbReference type="ARBA" id="ARBA00022490"/>
    </source>
</evidence>
<keyword evidence="12" id="KW-0479">Metal-binding</keyword>
<dbReference type="PROSITE" id="PS50975">
    <property type="entry name" value="ATP_GRASP"/>
    <property type="match status" value="1"/>
</dbReference>
<reference evidence="16" key="1">
    <citation type="submission" date="2019-09" db="EMBL/GenBank/DDBJ databases">
        <title>Antimicrobial potential of Antarctic Bacteria.</title>
        <authorList>
            <person name="Benaud N."/>
            <person name="Edwards R.J."/>
            <person name="Ferrari B.C."/>
        </authorList>
    </citation>
    <scope>NUCLEOTIDE SEQUENCE [LARGE SCALE GENOMIC DNA]</scope>
    <source>
        <strain evidence="16">INR9</strain>
    </source>
</reference>
<evidence type="ECO:0000256" key="5">
    <source>
        <dbReference type="ARBA" id="ARBA00022741"/>
    </source>
</evidence>
<dbReference type="GO" id="GO:0071555">
    <property type="term" value="P:cell wall organization"/>
    <property type="evidence" value="ECO:0007669"/>
    <property type="project" value="UniProtKB-KW"/>
</dbReference>
<dbReference type="EMBL" id="CP043641">
    <property type="protein sequence ID" value="QNE35476.1"/>
    <property type="molecule type" value="Genomic_DNA"/>
</dbReference>
<keyword evidence="9 10" id="KW-0961">Cell wall biogenesis/degradation</keyword>
<comment type="pathway">
    <text evidence="10">Cell wall biogenesis; peptidoglycan biosynthesis.</text>
</comment>
<dbReference type="InterPro" id="IPR013815">
    <property type="entry name" value="ATP_grasp_subdomain_1"/>
</dbReference>
<comment type="cofactor">
    <cofactor evidence="12">
        <name>Mg(2+)</name>
        <dbReference type="ChEBI" id="CHEBI:18420"/>
    </cofactor>
    <cofactor evidence="12">
        <name>Mn(2+)</name>
        <dbReference type="ChEBI" id="CHEBI:29035"/>
    </cofactor>
    <text evidence="12">Binds 2 magnesium or manganese ions per subunit.</text>
</comment>
<evidence type="ECO:0000259" key="14">
    <source>
        <dbReference type="PROSITE" id="PS50975"/>
    </source>
</evidence>
<gene>
    <name evidence="10" type="primary">ddl</name>
    <name evidence="15" type="ORF">F1C12_10290</name>
</gene>
<dbReference type="PROSITE" id="PS00843">
    <property type="entry name" value="DALA_DALA_LIGASE_1"/>
    <property type="match status" value="1"/>
</dbReference>
<keyword evidence="4 10" id="KW-0436">Ligase</keyword>
<dbReference type="PIRSF" id="PIRSF039102">
    <property type="entry name" value="Ddl/VanB"/>
    <property type="match status" value="1"/>
</dbReference>
<dbReference type="GO" id="GO:0005524">
    <property type="term" value="F:ATP binding"/>
    <property type="evidence" value="ECO:0007669"/>
    <property type="project" value="UniProtKB-UniRule"/>
</dbReference>
<dbReference type="InterPro" id="IPR000291">
    <property type="entry name" value="D-Ala_lig_Van_CS"/>
</dbReference>
<evidence type="ECO:0000256" key="6">
    <source>
        <dbReference type="ARBA" id="ARBA00022840"/>
    </source>
</evidence>
<dbReference type="PANTHER" id="PTHR23132:SF23">
    <property type="entry name" value="D-ALANINE--D-ALANINE LIGASE B"/>
    <property type="match status" value="1"/>
</dbReference>
<keyword evidence="7 10" id="KW-0133">Cell shape</keyword>
<dbReference type="PANTHER" id="PTHR23132">
    <property type="entry name" value="D-ALANINE--D-ALANINE LIGASE"/>
    <property type="match status" value="1"/>
</dbReference>
<dbReference type="NCBIfam" id="TIGR01205">
    <property type="entry name" value="D_ala_D_alaTIGR"/>
    <property type="match status" value="1"/>
</dbReference>
<dbReference type="GO" id="GO:0008360">
    <property type="term" value="P:regulation of cell shape"/>
    <property type="evidence" value="ECO:0007669"/>
    <property type="project" value="UniProtKB-KW"/>
</dbReference>
<dbReference type="Gene3D" id="3.30.1490.20">
    <property type="entry name" value="ATP-grasp fold, A domain"/>
    <property type="match status" value="1"/>
</dbReference>
<evidence type="ECO:0000256" key="13">
    <source>
        <dbReference type="PROSITE-ProRule" id="PRU00409"/>
    </source>
</evidence>
<dbReference type="InterPro" id="IPR016185">
    <property type="entry name" value="PreATP-grasp_dom_sf"/>
</dbReference>
<comment type="function">
    <text evidence="10">Cell wall formation.</text>
</comment>
<comment type="catalytic activity">
    <reaction evidence="10">
        <text>2 D-alanine + ATP = D-alanyl-D-alanine + ADP + phosphate + H(+)</text>
        <dbReference type="Rhea" id="RHEA:11224"/>
        <dbReference type="ChEBI" id="CHEBI:15378"/>
        <dbReference type="ChEBI" id="CHEBI:30616"/>
        <dbReference type="ChEBI" id="CHEBI:43474"/>
        <dbReference type="ChEBI" id="CHEBI:57416"/>
        <dbReference type="ChEBI" id="CHEBI:57822"/>
        <dbReference type="ChEBI" id="CHEBI:456216"/>
        <dbReference type="EC" id="6.3.2.4"/>
    </reaction>
</comment>
<dbReference type="InterPro" id="IPR011127">
    <property type="entry name" value="Dala_Dala_lig_N"/>
</dbReference>
<organism evidence="15 16">
    <name type="scientific">Leifsonia shinshuensis</name>
    <dbReference type="NCBI Taxonomy" id="150026"/>
    <lineage>
        <taxon>Bacteria</taxon>
        <taxon>Bacillati</taxon>
        <taxon>Actinomycetota</taxon>
        <taxon>Actinomycetes</taxon>
        <taxon>Micrococcales</taxon>
        <taxon>Microbacteriaceae</taxon>
        <taxon>Leifsonia</taxon>
    </lineage>
</organism>
<dbReference type="Pfam" id="PF01820">
    <property type="entry name" value="Dala_Dala_lig_N"/>
    <property type="match status" value="1"/>
</dbReference>
<dbReference type="GO" id="GO:0008716">
    <property type="term" value="F:D-alanine-D-alanine ligase activity"/>
    <property type="evidence" value="ECO:0007669"/>
    <property type="project" value="UniProtKB-UniRule"/>
</dbReference>
<evidence type="ECO:0000256" key="1">
    <source>
        <dbReference type="ARBA" id="ARBA00004496"/>
    </source>
</evidence>
<dbReference type="SUPFAM" id="SSF56059">
    <property type="entry name" value="Glutathione synthetase ATP-binding domain-like"/>
    <property type="match status" value="1"/>
</dbReference>
<dbReference type="GO" id="GO:0046872">
    <property type="term" value="F:metal ion binding"/>
    <property type="evidence" value="ECO:0007669"/>
    <property type="project" value="UniProtKB-KW"/>
</dbReference>
<evidence type="ECO:0000313" key="16">
    <source>
        <dbReference type="Proteomes" id="UP000515511"/>
    </source>
</evidence>
<evidence type="ECO:0000256" key="7">
    <source>
        <dbReference type="ARBA" id="ARBA00022960"/>
    </source>
</evidence>
<evidence type="ECO:0000313" key="15">
    <source>
        <dbReference type="EMBL" id="QNE35476.1"/>
    </source>
</evidence>
<evidence type="ECO:0000256" key="10">
    <source>
        <dbReference type="HAMAP-Rule" id="MF_00047"/>
    </source>
</evidence>
<evidence type="ECO:0000256" key="11">
    <source>
        <dbReference type="PIRSR" id="PIRSR039102-1"/>
    </source>
</evidence>
<dbReference type="KEGG" id="lse:F1C12_10290"/>
<evidence type="ECO:0000256" key="4">
    <source>
        <dbReference type="ARBA" id="ARBA00022598"/>
    </source>
</evidence>
<feature type="active site" evidence="11">
    <location>
        <position position="304"/>
    </location>
</feature>
<keyword evidence="12" id="KW-0460">Magnesium</keyword>
<feature type="binding site" evidence="12">
    <location>
        <position position="295"/>
    </location>
    <ligand>
        <name>Mg(2+)</name>
        <dbReference type="ChEBI" id="CHEBI:18420"/>
        <label>2</label>
    </ligand>
</feature>
<dbReference type="AlphaFoldDB" id="A0A7G6YAG1"/>
<proteinExistence type="inferred from homology"/>
<protein>
    <recommendedName>
        <fullName evidence="10">D-alanine--D-alanine ligase</fullName>
        <ecNumber evidence="10">6.3.2.4</ecNumber>
    </recommendedName>
    <alternativeName>
        <fullName evidence="10">D-Ala-D-Ala ligase</fullName>
    </alternativeName>
    <alternativeName>
        <fullName evidence="10">D-alanylalanine synthetase</fullName>
    </alternativeName>
</protein>
<dbReference type="SUPFAM" id="SSF52440">
    <property type="entry name" value="PreATP-grasp domain"/>
    <property type="match status" value="1"/>
</dbReference>
<feature type="active site" evidence="11">
    <location>
        <position position="173"/>
    </location>
</feature>
<dbReference type="NCBIfam" id="NF002378">
    <property type="entry name" value="PRK01372.1"/>
    <property type="match status" value="1"/>
</dbReference>
<evidence type="ECO:0000256" key="9">
    <source>
        <dbReference type="ARBA" id="ARBA00023316"/>
    </source>
</evidence>
<feature type="binding site" evidence="12">
    <location>
        <position position="280"/>
    </location>
    <ligand>
        <name>Mg(2+)</name>
        <dbReference type="ChEBI" id="CHEBI:18420"/>
        <label>1</label>
    </ligand>
</feature>
<keyword evidence="6 13" id="KW-0067">ATP-binding</keyword>
<accession>A0A7G6YAG1</accession>
<evidence type="ECO:0000256" key="12">
    <source>
        <dbReference type="PIRSR" id="PIRSR039102-3"/>
    </source>
</evidence>
<dbReference type="InterPro" id="IPR011761">
    <property type="entry name" value="ATP-grasp"/>
</dbReference>
<dbReference type="InterPro" id="IPR011095">
    <property type="entry name" value="Dala_Dala_lig_C"/>
</dbReference>
<keyword evidence="8 10" id="KW-0573">Peptidoglycan synthesis</keyword>
<feature type="domain" description="ATP-grasp" evidence="14">
    <location>
        <begin position="133"/>
        <end position="326"/>
    </location>
</feature>
<dbReference type="GO" id="GO:0009252">
    <property type="term" value="P:peptidoglycan biosynthetic process"/>
    <property type="evidence" value="ECO:0007669"/>
    <property type="project" value="UniProtKB-UniRule"/>
</dbReference>
<dbReference type="RefSeq" id="WP_185278638.1">
    <property type="nucleotide sequence ID" value="NZ_CP043641.1"/>
</dbReference>
<dbReference type="Proteomes" id="UP000515511">
    <property type="component" value="Chromosome"/>
</dbReference>
<keyword evidence="3 10" id="KW-0963">Cytoplasm</keyword>
<comment type="subcellular location">
    <subcellularLocation>
        <location evidence="1 10">Cytoplasm</location>
    </subcellularLocation>
</comment>
<comment type="similarity">
    <text evidence="2 10">Belongs to the D-alanine--D-alanine ligase family.</text>
</comment>
<keyword evidence="12" id="KW-0464">Manganese</keyword>
<feature type="binding site" evidence="12">
    <location>
        <position position="293"/>
    </location>
    <ligand>
        <name>Mg(2+)</name>
        <dbReference type="ChEBI" id="CHEBI:18420"/>
        <label>2</label>
    </ligand>
</feature>
<dbReference type="InterPro" id="IPR005905">
    <property type="entry name" value="D_ala_D_ala"/>
</dbReference>
<dbReference type="Gene3D" id="3.30.470.20">
    <property type="entry name" value="ATP-grasp fold, B domain"/>
    <property type="match status" value="1"/>
</dbReference>
<name>A0A7G6YAG1_9MICO</name>
<evidence type="ECO:0000256" key="8">
    <source>
        <dbReference type="ARBA" id="ARBA00022984"/>
    </source>
</evidence>
<dbReference type="Pfam" id="PF07478">
    <property type="entry name" value="Dala_Dala_lig_C"/>
    <property type="match status" value="1"/>
</dbReference>